<dbReference type="STRING" id="402676.B6JZQ9"/>
<dbReference type="CDD" id="cd14016">
    <property type="entry name" value="STKc_CK1"/>
    <property type="match status" value="1"/>
</dbReference>
<dbReference type="FunFam" id="1.10.510.10:FF:000596">
    <property type="entry name" value="CK1 family protein kinase"/>
    <property type="match status" value="1"/>
</dbReference>
<evidence type="ECO:0000256" key="6">
    <source>
        <dbReference type="SAM" id="MobiDB-lite"/>
    </source>
</evidence>
<evidence type="ECO:0000313" key="9">
    <source>
        <dbReference type="JaponicusDB" id="SJAG_02104"/>
    </source>
</evidence>
<keyword evidence="5" id="KW-0723">Serine/threonine-protein kinase</keyword>
<comment type="similarity">
    <text evidence="5">Belongs to the protein kinase superfamily.</text>
</comment>
<organism evidence="8 10">
    <name type="scientific">Schizosaccharomyces japonicus (strain yFS275 / FY16936)</name>
    <name type="common">Fission yeast</name>
    <dbReference type="NCBI Taxonomy" id="402676"/>
    <lineage>
        <taxon>Eukaryota</taxon>
        <taxon>Fungi</taxon>
        <taxon>Dikarya</taxon>
        <taxon>Ascomycota</taxon>
        <taxon>Taphrinomycotina</taxon>
        <taxon>Schizosaccharomycetes</taxon>
        <taxon>Schizosaccharomycetales</taxon>
        <taxon>Schizosaccharomycetaceae</taxon>
        <taxon>Schizosaccharomyces</taxon>
    </lineage>
</organism>
<dbReference type="eggNOG" id="KOG1164">
    <property type="taxonomic scope" value="Eukaryota"/>
</dbReference>
<dbReference type="SUPFAM" id="SSF56112">
    <property type="entry name" value="Protein kinase-like (PK-like)"/>
    <property type="match status" value="1"/>
</dbReference>
<evidence type="ECO:0000256" key="2">
    <source>
        <dbReference type="ARBA" id="ARBA00022741"/>
    </source>
</evidence>
<dbReference type="GO" id="GO:0006897">
    <property type="term" value="P:endocytosis"/>
    <property type="evidence" value="ECO:0000318"/>
    <property type="project" value="GO_Central"/>
</dbReference>
<evidence type="ECO:0000313" key="8">
    <source>
        <dbReference type="EMBL" id="EEB07027.1"/>
    </source>
</evidence>
<dbReference type="Pfam" id="PF00069">
    <property type="entry name" value="Pkinase"/>
    <property type="match status" value="1"/>
</dbReference>
<protein>
    <recommendedName>
        <fullName evidence="1">non-specific serine/threonine protein kinase</fullName>
        <ecNumber evidence="1">2.7.11.1</ecNumber>
    </recommendedName>
</protein>
<evidence type="ECO:0000256" key="1">
    <source>
        <dbReference type="ARBA" id="ARBA00012513"/>
    </source>
</evidence>
<name>B6JZQ9_SCHJY</name>
<keyword evidence="8" id="KW-0808">Transferase</keyword>
<dbReference type="Proteomes" id="UP000001744">
    <property type="component" value="Unassembled WGS sequence"/>
</dbReference>
<feature type="domain" description="Protein kinase" evidence="7">
    <location>
        <begin position="12"/>
        <end position="292"/>
    </location>
</feature>
<reference evidence="8 10" key="1">
    <citation type="journal article" date="2011" name="Science">
        <title>Comparative functional genomics of the fission yeasts.</title>
        <authorList>
            <person name="Rhind N."/>
            <person name="Chen Z."/>
            <person name="Yassour M."/>
            <person name="Thompson D.A."/>
            <person name="Haas B.J."/>
            <person name="Habib N."/>
            <person name="Wapinski I."/>
            <person name="Roy S."/>
            <person name="Lin M.F."/>
            <person name="Heiman D.I."/>
            <person name="Young S.K."/>
            <person name="Furuya K."/>
            <person name="Guo Y."/>
            <person name="Pidoux A."/>
            <person name="Chen H.M."/>
            <person name="Robbertse B."/>
            <person name="Goldberg J.M."/>
            <person name="Aoki K."/>
            <person name="Bayne E.H."/>
            <person name="Berlin A.M."/>
            <person name="Desjardins C.A."/>
            <person name="Dobbs E."/>
            <person name="Dukaj L."/>
            <person name="Fan L."/>
            <person name="FitzGerald M.G."/>
            <person name="French C."/>
            <person name="Gujja S."/>
            <person name="Hansen K."/>
            <person name="Keifenheim D."/>
            <person name="Levin J.Z."/>
            <person name="Mosher R.A."/>
            <person name="Mueller C.A."/>
            <person name="Pfiffner J."/>
            <person name="Priest M."/>
            <person name="Russ C."/>
            <person name="Smialowska A."/>
            <person name="Swoboda P."/>
            <person name="Sykes S.M."/>
            <person name="Vaughn M."/>
            <person name="Vengrova S."/>
            <person name="Yoder R."/>
            <person name="Zeng Q."/>
            <person name="Allshire R."/>
            <person name="Baulcombe D."/>
            <person name="Birren B.W."/>
            <person name="Brown W."/>
            <person name="Ekwall K."/>
            <person name="Kellis M."/>
            <person name="Leatherwood J."/>
            <person name="Levin H."/>
            <person name="Margalit H."/>
            <person name="Martienssen R."/>
            <person name="Nieduszynski C.A."/>
            <person name="Spatafora J.W."/>
            <person name="Friedman N."/>
            <person name="Dalgaard J.Z."/>
            <person name="Baumann P."/>
            <person name="Niki H."/>
            <person name="Regev A."/>
            <person name="Nusbaum C."/>
        </authorList>
    </citation>
    <scope>NUCLEOTIDE SEQUENCE [LARGE SCALE GENOMIC DNA]</scope>
    <source>
        <strain evidence="10">yFS275 / FY16936</strain>
    </source>
</reference>
<dbReference type="PROSITE" id="PS00108">
    <property type="entry name" value="PROTEIN_KINASE_ST"/>
    <property type="match status" value="1"/>
</dbReference>
<feature type="binding site" evidence="4">
    <location>
        <position position="41"/>
    </location>
    <ligand>
        <name>ATP</name>
        <dbReference type="ChEBI" id="CHEBI:30616"/>
    </ligand>
</feature>
<keyword evidence="8" id="KW-0418">Kinase</keyword>
<dbReference type="JaponicusDB" id="SJAG_02104">
    <property type="gene designation" value="hhp2"/>
</dbReference>
<dbReference type="SMART" id="SM00220">
    <property type="entry name" value="S_TKc"/>
    <property type="match status" value="1"/>
</dbReference>
<dbReference type="GO" id="GO:0006282">
    <property type="term" value="P:regulation of DNA repair"/>
    <property type="evidence" value="ECO:0000318"/>
    <property type="project" value="GO_Central"/>
</dbReference>
<dbReference type="InterPro" id="IPR017441">
    <property type="entry name" value="Protein_kinase_ATP_BS"/>
</dbReference>
<dbReference type="InterPro" id="IPR000719">
    <property type="entry name" value="Prot_kinase_dom"/>
</dbReference>
<dbReference type="GO" id="GO:0005737">
    <property type="term" value="C:cytoplasm"/>
    <property type="evidence" value="ECO:0000318"/>
    <property type="project" value="GO_Central"/>
</dbReference>
<dbReference type="AlphaFoldDB" id="B6JZQ9"/>
<evidence type="ECO:0000256" key="3">
    <source>
        <dbReference type="ARBA" id="ARBA00022840"/>
    </source>
</evidence>
<gene>
    <name evidence="9" type="primary">hhp2</name>
    <name evidence="8" type="ORF">SJAG_02104</name>
</gene>
<dbReference type="GO" id="GO:0004674">
    <property type="term" value="F:protein serine/threonine kinase activity"/>
    <property type="evidence" value="ECO:0000318"/>
    <property type="project" value="GO_Central"/>
</dbReference>
<accession>B6JZQ9</accession>
<feature type="region of interest" description="Disordered" evidence="6">
    <location>
        <begin position="307"/>
        <end position="331"/>
    </location>
</feature>
<dbReference type="InterPro" id="IPR008271">
    <property type="entry name" value="Ser/Thr_kinase_AS"/>
</dbReference>
<dbReference type="EMBL" id="KE651168">
    <property type="protein sequence ID" value="EEB07027.1"/>
    <property type="molecule type" value="Genomic_DNA"/>
</dbReference>
<evidence type="ECO:0000256" key="4">
    <source>
        <dbReference type="PROSITE-ProRule" id="PRU10141"/>
    </source>
</evidence>
<dbReference type="PROSITE" id="PS50011">
    <property type="entry name" value="PROTEIN_KINASE_DOM"/>
    <property type="match status" value="1"/>
</dbReference>
<dbReference type="EC" id="2.7.11.1" evidence="1"/>
<dbReference type="GeneID" id="7052037"/>
<evidence type="ECO:0000259" key="7">
    <source>
        <dbReference type="PROSITE" id="PS50011"/>
    </source>
</evidence>
<evidence type="ECO:0000313" key="10">
    <source>
        <dbReference type="Proteomes" id="UP000001744"/>
    </source>
</evidence>
<proteinExistence type="inferred from homology"/>
<dbReference type="PANTHER" id="PTHR11909">
    <property type="entry name" value="CASEIN KINASE-RELATED"/>
    <property type="match status" value="1"/>
</dbReference>
<keyword evidence="2 4" id="KW-0547">Nucleotide-binding</keyword>
<dbReference type="PROSITE" id="PS00107">
    <property type="entry name" value="PROTEIN_KINASE_ATP"/>
    <property type="match status" value="1"/>
</dbReference>
<dbReference type="HOGENOM" id="CLU_019279_2_0_1"/>
<dbReference type="GO" id="GO:0005634">
    <property type="term" value="C:nucleus"/>
    <property type="evidence" value="ECO:0000318"/>
    <property type="project" value="GO_Central"/>
</dbReference>
<keyword evidence="3 4" id="KW-0067">ATP-binding</keyword>
<keyword evidence="10" id="KW-1185">Reference proteome</keyword>
<dbReference type="OMA" id="HHQLEYE"/>
<dbReference type="GO" id="GO:0005524">
    <property type="term" value="F:ATP binding"/>
    <property type="evidence" value="ECO:0007669"/>
    <property type="project" value="UniProtKB-UniRule"/>
</dbReference>
<dbReference type="InterPro" id="IPR050235">
    <property type="entry name" value="CK1_Ser-Thr_kinase"/>
</dbReference>
<dbReference type="VEuPathDB" id="FungiDB:SJAG_02104"/>
<dbReference type="Gene3D" id="1.10.510.10">
    <property type="entry name" value="Transferase(Phosphotransferase) domain 1"/>
    <property type="match status" value="1"/>
</dbReference>
<evidence type="ECO:0000256" key="5">
    <source>
        <dbReference type="RuleBase" id="RU000304"/>
    </source>
</evidence>
<dbReference type="GO" id="GO:0007165">
    <property type="term" value="P:signal transduction"/>
    <property type="evidence" value="ECO:0000318"/>
    <property type="project" value="GO_Central"/>
</dbReference>
<dbReference type="OrthoDB" id="5800476at2759"/>
<dbReference type="RefSeq" id="XP_002173320.1">
    <property type="nucleotide sequence ID" value="XM_002173284.2"/>
</dbReference>
<dbReference type="InterPro" id="IPR011009">
    <property type="entry name" value="Kinase-like_dom_sf"/>
</dbReference>
<sequence>MSAVDLRIDSKYKIGRKIGSGSFGEVYLGLNIITGQQVAIKLEPINTRHQQLEYEFRVYSILKGNIGIPTIWWFGKTEQYTAMAMDLLGPSLEDLFCYCGRKFSLKTVLLLADQLIARVEYIHSRSFLHRDIKPDNFLMKRHSNLVTMIDFGLAKKYRDFKTHVHIPYRDNKNLTGTARYASINTHIGIEQSRRDDLESLGYVLLYFCRGSLPWQGLQAETKEEKYQRIRDTKINTPLEVLCKGLPKEFVTYMCYTRQLAFTEKPNYTFLRKLFRDLLTRLGYQYDYVFDWMLLKYRKKAASASPTTATALSPNPFPASAHQSASTPYRSTRSAAPAAPAYHSPYYSVCPPASPVLMRMRSPVVQPSDDVNVSNETAACLSKHTLLKPMNHPSTAER</sequence>